<dbReference type="Proteomes" id="UP000839904">
    <property type="component" value="Unassembled WGS sequence"/>
</dbReference>
<comment type="caution">
    <text evidence="3">The sequence shown here is derived from an EMBL/GenBank/DDBJ whole genome shotgun (WGS) entry which is preliminary data.</text>
</comment>
<sequence length="161" mass="17804">MSKDEISYQILYRYYLEKLYSTLTRRVDNVLSFALVLLGVGVTLNVGSPFILGSGVVGISILKIVFRFGTRSTQADRQSRDWLKLFNTQHRFPSDKTLFLTITSLEQDASEVWSMLIGPAIVMTETALGKTPIEPLTAGEKLCAFLSGATPPQSSGHDGRK</sequence>
<evidence type="ECO:0000313" key="3">
    <source>
        <dbReference type="EMBL" id="MER45487.1"/>
    </source>
</evidence>
<proteinExistence type="predicted"/>
<feature type="transmembrane region" description="Helical" evidence="1">
    <location>
        <begin position="27"/>
        <end position="44"/>
    </location>
</feature>
<accession>A0A3I5DVJ4</accession>
<keyword evidence="1" id="KW-1133">Transmembrane helix</keyword>
<dbReference type="EMBL" id="AAKOJA010000001">
    <property type="protein sequence ID" value="ECT9423124.1"/>
    <property type="molecule type" value="Genomic_DNA"/>
</dbReference>
<evidence type="ECO:0000256" key="1">
    <source>
        <dbReference type="SAM" id="Phobius"/>
    </source>
</evidence>
<name>A0A3I5DVJ4_SALER</name>
<keyword evidence="1" id="KW-0472">Membrane</keyword>
<organism evidence="3">
    <name type="scientific">Salmonella enterica</name>
    <name type="common">Salmonella choleraesuis</name>
    <dbReference type="NCBI Taxonomy" id="28901"/>
    <lineage>
        <taxon>Bacteria</taxon>
        <taxon>Pseudomonadati</taxon>
        <taxon>Pseudomonadota</taxon>
        <taxon>Gammaproteobacteria</taxon>
        <taxon>Enterobacterales</taxon>
        <taxon>Enterobacteriaceae</taxon>
        <taxon>Salmonella</taxon>
    </lineage>
</organism>
<dbReference type="Proteomes" id="UP000885379">
    <property type="component" value="Unassembled WGS sequence"/>
</dbReference>
<protein>
    <submittedName>
        <fullName evidence="3">Uncharacterized protein</fullName>
    </submittedName>
</protein>
<dbReference type="AlphaFoldDB" id="A0A3I5DVJ4"/>
<gene>
    <name evidence="2" type="ORF">CG587_00645</name>
    <name evidence="3" type="ORF">ED033_25155</name>
</gene>
<dbReference type="EMBL" id="RMEA01000197">
    <property type="protein sequence ID" value="MER45487.1"/>
    <property type="molecule type" value="Genomic_DNA"/>
</dbReference>
<evidence type="ECO:0000313" key="2">
    <source>
        <dbReference type="EMBL" id="ECT9423124.1"/>
    </source>
</evidence>
<keyword evidence="1" id="KW-0812">Transmembrane</keyword>
<reference evidence="3" key="1">
    <citation type="submission" date="2018-10" db="EMBL/GenBank/DDBJ databases">
        <authorList>
            <consortium name="PulseNet: The National Subtyping Network for Foodborne Disease Surveillance"/>
            <person name="Tarr C.L."/>
            <person name="Trees E."/>
            <person name="Katz L.S."/>
            <person name="Carleton-Romer H.A."/>
            <person name="Stroika S."/>
            <person name="Kucerova Z."/>
            <person name="Roache K.F."/>
            <person name="Sabol A.L."/>
            <person name="Besser J."/>
            <person name="Gerner-Smidt P."/>
        </authorList>
    </citation>
    <scope>NUCLEOTIDE SEQUENCE [LARGE SCALE GENOMIC DNA]</scope>
    <source>
        <strain evidence="2">PNUSAS018503</strain>
        <strain evidence="3">PNUSAS057480</strain>
    </source>
</reference>